<keyword evidence="3" id="KW-0804">Transcription</keyword>
<name>A0A803M1E5_CHEQI</name>
<dbReference type="InterPro" id="IPR011598">
    <property type="entry name" value="bHLH_dom"/>
</dbReference>
<dbReference type="CDD" id="cd18919">
    <property type="entry name" value="bHLH_AtBPE_like"/>
    <property type="match status" value="1"/>
</dbReference>
<proteinExistence type="predicted"/>
<keyword evidence="8" id="KW-1185">Reference proteome</keyword>
<dbReference type="OMA" id="QGSHPEW"/>
<dbReference type="InterPro" id="IPR024097">
    <property type="entry name" value="bHLH_ZIP_TF"/>
</dbReference>
<dbReference type="GO" id="GO:0005634">
    <property type="term" value="C:nucleus"/>
    <property type="evidence" value="ECO:0007669"/>
    <property type="project" value="UniProtKB-SubCell"/>
</dbReference>
<dbReference type="SUPFAM" id="SSF47459">
    <property type="entry name" value="HLH, helix-loop-helix DNA-binding domain"/>
    <property type="match status" value="1"/>
</dbReference>
<dbReference type="SMART" id="SM00353">
    <property type="entry name" value="HLH"/>
    <property type="match status" value="1"/>
</dbReference>
<keyword evidence="4" id="KW-0539">Nucleus</keyword>
<dbReference type="Pfam" id="PF00010">
    <property type="entry name" value="HLH"/>
    <property type="match status" value="1"/>
</dbReference>
<accession>A0A803M1E5</accession>
<sequence>MDPPLISEGSFSTANPSMAEIWPFNGGGDSDGGGMLGLRMSSGSGGFVSSLIDGLLNNSVVGVMNRDTSIEESTVTDQSGSRGGGRKRRENVSEDESSKIVSTTSSGNELKESNGKRTKTSSQDENGSSKAGGESNSAGGNKPADKSAEPPKDYIHVRARRGQATDSHSLAERSLDLRKNTPVASAAVFTHYICFWQARREKISERMKILQDLVPGCNKVIGKALVLDEIINYIQSLQRQVEFLSMKLEAVNSGMVPSIGGFHSKDANQLGMSSFDPSMMLAQAARELAAAAGGGGPQSEWLHMQLGGSFERTS</sequence>
<evidence type="ECO:0000313" key="8">
    <source>
        <dbReference type="Proteomes" id="UP000596660"/>
    </source>
</evidence>
<reference evidence="7" key="2">
    <citation type="submission" date="2021-03" db="UniProtKB">
        <authorList>
            <consortium name="EnsemblPlants"/>
        </authorList>
    </citation>
    <scope>IDENTIFICATION</scope>
</reference>
<feature type="domain" description="BHLH" evidence="6">
    <location>
        <begin position="187"/>
        <end position="237"/>
    </location>
</feature>
<dbReference type="Gramene" id="AUR62021777-RA">
    <property type="protein sequence ID" value="AUR62021777-RA:cds"/>
    <property type="gene ID" value="AUR62021777"/>
</dbReference>
<evidence type="ECO:0000256" key="4">
    <source>
        <dbReference type="ARBA" id="ARBA00023242"/>
    </source>
</evidence>
<evidence type="ECO:0000256" key="3">
    <source>
        <dbReference type="ARBA" id="ARBA00023163"/>
    </source>
</evidence>
<dbReference type="GO" id="GO:0003700">
    <property type="term" value="F:DNA-binding transcription factor activity"/>
    <property type="evidence" value="ECO:0007669"/>
    <property type="project" value="TreeGrafter"/>
</dbReference>
<feature type="compositionally biased region" description="Polar residues" evidence="5">
    <location>
        <begin position="120"/>
        <end position="139"/>
    </location>
</feature>
<dbReference type="GO" id="GO:0046983">
    <property type="term" value="F:protein dimerization activity"/>
    <property type="evidence" value="ECO:0007669"/>
    <property type="project" value="InterPro"/>
</dbReference>
<keyword evidence="2" id="KW-0805">Transcription regulation</keyword>
<feature type="compositionally biased region" description="Polar residues" evidence="5">
    <location>
        <begin position="99"/>
        <end position="108"/>
    </location>
</feature>
<evidence type="ECO:0000313" key="7">
    <source>
        <dbReference type="EnsemblPlants" id="AUR62021777-RA:cds"/>
    </source>
</evidence>
<dbReference type="PANTHER" id="PTHR12565">
    <property type="entry name" value="STEROL REGULATORY ELEMENT-BINDING PROTEIN"/>
    <property type="match status" value="1"/>
</dbReference>
<dbReference type="Gene3D" id="4.10.280.10">
    <property type="entry name" value="Helix-loop-helix DNA-binding domain"/>
    <property type="match status" value="1"/>
</dbReference>
<evidence type="ECO:0000256" key="2">
    <source>
        <dbReference type="ARBA" id="ARBA00023015"/>
    </source>
</evidence>
<feature type="region of interest" description="Disordered" evidence="5">
    <location>
        <begin position="69"/>
        <end position="150"/>
    </location>
</feature>
<dbReference type="PANTHER" id="PTHR12565:SF321">
    <property type="entry name" value="TRANSCRIPTION FACTOR BHLH089"/>
    <property type="match status" value="1"/>
</dbReference>
<organism evidence="7 8">
    <name type="scientific">Chenopodium quinoa</name>
    <name type="common">Quinoa</name>
    <dbReference type="NCBI Taxonomy" id="63459"/>
    <lineage>
        <taxon>Eukaryota</taxon>
        <taxon>Viridiplantae</taxon>
        <taxon>Streptophyta</taxon>
        <taxon>Embryophyta</taxon>
        <taxon>Tracheophyta</taxon>
        <taxon>Spermatophyta</taxon>
        <taxon>Magnoliopsida</taxon>
        <taxon>eudicotyledons</taxon>
        <taxon>Gunneridae</taxon>
        <taxon>Pentapetalae</taxon>
        <taxon>Caryophyllales</taxon>
        <taxon>Chenopodiaceae</taxon>
        <taxon>Chenopodioideae</taxon>
        <taxon>Atripliceae</taxon>
        <taxon>Chenopodium</taxon>
    </lineage>
</organism>
<evidence type="ECO:0000256" key="5">
    <source>
        <dbReference type="SAM" id="MobiDB-lite"/>
    </source>
</evidence>
<dbReference type="PROSITE" id="PS50888">
    <property type="entry name" value="BHLH"/>
    <property type="match status" value="1"/>
</dbReference>
<dbReference type="EnsemblPlants" id="AUR62021777-RA">
    <property type="protein sequence ID" value="AUR62021777-RA:cds"/>
    <property type="gene ID" value="AUR62021777"/>
</dbReference>
<dbReference type="Proteomes" id="UP000596660">
    <property type="component" value="Unplaced"/>
</dbReference>
<dbReference type="AlphaFoldDB" id="A0A803M1E5"/>
<dbReference type="InterPro" id="IPR036638">
    <property type="entry name" value="HLH_DNA-bd_sf"/>
</dbReference>
<protein>
    <recommendedName>
        <fullName evidence="6">BHLH domain-containing protein</fullName>
    </recommendedName>
</protein>
<comment type="subcellular location">
    <subcellularLocation>
        <location evidence="1">Nucleus</location>
    </subcellularLocation>
</comment>
<evidence type="ECO:0000256" key="1">
    <source>
        <dbReference type="ARBA" id="ARBA00004123"/>
    </source>
</evidence>
<reference evidence="7" key="1">
    <citation type="journal article" date="2017" name="Nature">
        <title>The genome of Chenopodium quinoa.</title>
        <authorList>
            <person name="Jarvis D.E."/>
            <person name="Ho Y.S."/>
            <person name="Lightfoot D.J."/>
            <person name="Schmoeckel S.M."/>
            <person name="Li B."/>
            <person name="Borm T.J.A."/>
            <person name="Ohyanagi H."/>
            <person name="Mineta K."/>
            <person name="Michell C.T."/>
            <person name="Saber N."/>
            <person name="Kharbatia N.M."/>
            <person name="Rupper R.R."/>
            <person name="Sharp A.R."/>
            <person name="Dally N."/>
            <person name="Boughton B.A."/>
            <person name="Woo Y.H."/>
            <person name="Gao G."/>
            <person name="Schijlen E.G.W.M."/>
            <person name="Guo X."/>
            <person name="Momin A.A."/>
            <person name="Negrao S."/>
            <person name="Al-Babili S."/>
            <person name="Gehring C."/>
            <person name="Roessner U."/>
            <person name="Jung C."/>
            <person name="Murphy K."/>
            <person name="Arold S.T."/>
            <person name="Gojobori T."/>
            <person name="van der Linden C.G."/>
            <person name="van Loo E.N."/>
            <person name="Jellen E.N."/>
            <person name="Maughan P.J."/>
            <person name="Tester M."/>
        </authorList>
    </citation>
    <scope>NUCLEOTIDE SEQUENCE [LARGE SCALE GENOMIC DNA]</scope>
    <source>
        <strain evidence="7">cv. PI 614886</strain>
    </source>
</reference>
<evidence type="ECO:0000259" key="6">
    <source>
        <dbReference type="PROSITE" id="PS50888"/>
    </source>
</evidence>